<dbReference type="SUPFAM" id="SSF56770">
    <property type="entry name" value="HydA/Nqo6-like"/>
    <property type="match status" value="1"/>
</dbReference>
<dbReference type="EMBL" id="CP002278">
    <property type="protein sequence ID" value="ADP77527.1"/>
    <property type="molecule type" value="Genomic_DNA"/>
</dbReference>
<dbReference type="STRING" id="523846.Mfer_0728"/>
<dbReference type="AlphaFoldDB" id="E3GYZ5"/>
<sequence length="309" mass="33843">MAEKKVKIGTMWLCGCSGCHISITDFHEKLLDLLEVADIKFSPVLMDVKYDEIPDLDVVIIEGGIANDENREFAELLREKSDILVAYGTCAVYGGIPGLRNLWRKEKVIEEAYINSPSTPNPDEVIPSEEVPHLEERVKPISEVVDVDLEIPGCPPKSDFAAEVLMKALNGEKVELPTTNLCEECEREKPPEGLAMDFIKRQFEIGEPEKDLCLIAQGLVCMGPATTSICGAQCPKVGIPCQGCYGPTKAVEDQGAKMISAIASDFGVEKDKTVDPEKVAEQLDDIVGTFYTYTLPASLIPMRVHKGGK</sequence>
<dbReference type="Pfam" id="PF01058">
    <property type="entry name" value="Oxidored_q6"/>
    <property type="match status" value="1"/>
</dbReference>
<dbReference type="HOGENOM" id="CLU_053270_0_0_2"/>
<protein>
    <submittedName>
        <fullName evidence="3">F420-non-reducing hydrogenase subunit G</fullName>
    </submittedName>
</protein>
<evidence type="ECO:0000259" key="2">
    <source>
        <dbReference type="Pfam" id="PF01058"/>
    </source>
</evidence>
<feature type="domain" description="NADH:ubiquinone oxidoreductase-like 20kDa subunit" evidence="2">
    <location>
        <begin position="16"/>
        <end position="167"/>
    </location>
</feature>
<dbReference type="PANTHER" id="PTHR42845">
    <property type="entry name" value="COENZYME F420-REDUCING HYDROGENASE, GAMMA SUBUNIT"/>
    <property type="match status" value="1"/>
</dbReference>
<evidence type="ECO:0000256" key="1">
    <source>
        <dbReference type="ARBA" id="ARBA00023002"/>
    </source>
</evidence>
<dbReference type="Proteomes" id="UP000002315">
    <property type="component" value="Chromosome"/>
</dbReference>
<dbReference type="KEGG" id="mfv:Mfer_0728"/>
<dbReference type="InterPro" id="IPR051349">
    <property type="entry name" value="Hydrogenase_assoc-protein"/>
</dbReference>
<dbReference type="InterPro" id="IPR006137">
    <property type="entry name" value="NADH_UbQ_OxRdtase-like_20kDa"/>
</dbReference>
<dbReference type="Gene3D" id="3.40.50.700">
    <property type="entry name" value="NADH:ubiquinone oxidoreductase-like, 20kDa subunit"/>
    <property type="match status" value="1"/>
</dbReference>
<keyword evidence="4" id="KW-1185">Reference proteome</keyword>
<dbReference type="GO" id="GO:0016491">
    <property type="term" value="F:oxidoreductase activity"/>
    <property type="evidence" value="ECO:0007669"/>
    <property type="project" value="UniProtKB-KW"/>
</dbReference>
<reference evidence="3 4" key="1">
    <citation type="journal article" date="2010" name="Stand. Genomic Sci.">
        <title>Complete genome sequence of Methanothermus fervidus type strain (V24S).</title>
        <authorList>
            <person name="Anderson I."/>
            <person name="Djao O.D."/>
            <person name="Misra M."/>
            <person name="Chertkov O."/>
            <person name="Nolan M."/>
            <person name="Lucas S."/>
            <person name="Lapidus A."/>
            <person name="Del Rio T.G."/>
            <person name="Tice H."/>
            <person name="Cheng J.F."/>
            <person name="Tapia R."/>
            <person name="Han C."/>
            <person name="Goodwin L."/>
            <person name="Pitluck S."/>
            <person name="Liolios K."/>
            <person name="Ivanova N."/>
            <person name="Mavromatis K."/>
            <person name="Mikhailova N."/>
            <person name="Pati A."/>
            <person name="Brambilla E."/>
            <person name="Chen A."/>
            <person name="Palaniappan K."/>
            <person name="Land M."/>
            <person name="Hauser L."/>
            <person name="Chang Y.J."/>
            <person name="Jeffries C.D."/>
            <person name="Sikorski J."/>
            <person name="Spring S."/>
            <person name="Rohde M."/>
            <person name="Eichinger K."/>
            <person name="Huber H."/>
            <person name="Wirth R."/>
            <person name="Goker M."/>
            <person name="Detter J.C."/>
            <person name="Woyke T."/>
            <person name="Bristow J."/>
            <person name="Eisen J.A."/>
            <person name="Markowitz V."/>
            <person name="Hugenholtz P."/>
            <person name="Klenk H.P."/>
            <person name="Kyrpides N.C."/>
        </authorList>
    </citation>
    <scope>NUCLEOTIDE SEQUENCE [LARGE SCALE GENOMIC DNA]</scope>
    <source>
        <strain evidence="4">ATCC 43054 / DSM 2088 / JCM 10308 / V24 S</strain>
    </source>
</reference>
<organism evidence="3 4">
    <name type="scientific">Methanothermus fervidus (strain ATCC 43054 / DSM 2088 / JCM 10308 / V24 S)</name>
    <dbReference type="NCBI Taxonomy" id="523846"/>
    <lineage>
        <taxon>Archaea</taxon>
        <taxon>Methanobacteriati</taxon>
        <taxon>Methanobacteriota</taxon>
        <taxon>Methanomada group</taxon>
        <taxon>Methanobacteria</taxon>
        <taxon>Methanobacteriales</taxon>
        <taxon>Methanothermaceae</taxon>
        <taxon>Methanothermus</taxon>
    </lineage>
</organism>
<gene>
    <name evidence="3" type="ordered locus">Mfer_0728</name>
</gene>
<evidence type="ECO:0000313" key="4">
    <source>
        <dbReference type="Proteomes" id="UP000002315"/>
    </source>
</evidence>
<dbReference type="PANTHER" id="PTHR42845:SF2">
    <property type="entry name" value="F420-NON-REDUCING HYDROGENASE VHU SUBUNIT G"/>
    <property type="match status" value="1"/>
</dbReference>
<name>E3GYZ5_METFV</name>
<dbReference type="InterPro" id="IPR037024">
    <property type="entry name" value="NiFe_Hase_small_N_sf"/>
</dbReference>
<evidence type="ECO:0000313" key="3">
    <source>
        <dbReference type="EMBL" id="ADP77527.1"/>
    </source>
</evidence>
<proteinExistence type="predicted"/>
<accession>E3GYZ5</accession>
<dbReference type="GO" id="GO:0051536">
    <property type="term" value="F:iron-sulfur cluster binding"/>
    <property type="evidence" value="ECO:0007669"/>
    <property type="project" value="InterPro"/>
</dbReference>
<keyword evidence="1" id="KW-0560">Oxidoreductase</keyword>
<dbReference type="OrthoDB" id="37913at2157"/>